<name>L9YVY0_9EURY</name>
<dbReference type="RefSeq" id="WP_008457637.1">
    <property type="nucleotide sequence ID" value="NZ_AOIJ01000061.1"/>
</dbReference>
<comment type="cofactor">
    <cofactor evidence="4">
        <name>a divalent metal cation</name>
        <dbReference type="ChEBI" id="CHEBI:60240"/>
    </cofactor>
    <text evidence="4">Binds 1 divalent metal cation per subunit.</text>
</comment>
<keyword evidence="4" id="KW-0963">Cytoplasm</keyword>
<feature type="binding site" evidence="4">
    <location>
        <position position="43"/>
    </location>
    <ligand>
        <name>a divalent metal cation</name>
        <dbReference type="ChEBI" id="CHEBI:60240"/>
    </ligand>
</feature>
<keyword evidence="7" id="KW-1185">Reference proteome</keyword>
<feature type="binding site" evidence="4">
    <location>
        <position position="91"/>
    </location>
    <ligand>
        <name>a divalent metal cation</name>
        <dbReference type="ChEBI" id="CHEBI:60240"/>
    </ligand>
</feature>
<keyword evidence="4" id="KW-0547">Nucleotide-binding</keyword>
<feature type="domain" description="Survival protein SurE-like phosphatase/nucleotidase" evidence="5">
    <location>
        <begin position="7"/>
        <end position="193"/>
    </location>
</feature>
<proteinExistence type="inferred from homology"/>
<dbReference type="NCBIfam" id="TIGR00087">
    <property type="entry name" value="surE"/>
    <property type="match status" value="1"/>
</dbReference>
<feature type="binding site" evidence="4">
    <location>
        <position position="12"/>
    </location>
    <ligand>
        <name>a divalent metal cation</name>
        <dbReference type="ChEBI" id="CHEBI:60240"/>
    </ligand>
</feature>
<dbReference type="Proteomes" id="UP000011592">
    <property type="component" value="Unassembled WGS sequence"/>
</dbReference>
<comment type="catalytic activity">
    <reaction evidence="4">
        <text>a ribonucleoside 5'-phosphate + H2O = a ribonucleoside + phosphate</text>
        <dbReference type="Rhea" id="RHEA:12484"/>
        <dbReference type="ChEBI" id="CHEBI:15377"/>
        <dbReference type="ChEBI" id="CHEBI:18254"/>
        <dbReference type="ChEBI" id="CHEBI:43474"/>
        <dbReference type="ChEBI" id="CHEBI:58043"/>
        <dbReference type="EC" id="3.1.3.5"/>
    </reaction>
</comment>
<gene>
    <name evidence="4" type="primary">surE</name>
    <name evidence="6" type="ORF">C486_16049</name>
</gene>
<evidence type="ECO:0000256" key="1">
    <source>
        <dbReference type="ARBA" id="ARBA00011062"/>
    </source>
</evidence>
<dbReference type="GO" id="GO:0000166">
    <property type="term" value="F:nucleotide binding"/>
    <property type="evidence" value="ECO:0007669"/>
    <property type="project" value="UniProtKB-KW"/>
</dbReference>
<evidence type="ECO:0000256" key="4">
    <source>
        <dbReference type="HAMAP-Rule" id="MF_00060"/>
    </source>
</evidence>
<dbReference type="GO" id="GO:0005737">
    <property type="term" value="C:cytoplasm"/>
    <property type="evidence" value="ECO:0007669"/>
    <property type="project" value="UniProtKB-SubCell"/>
</dbReference>
<keyword evidence="2 4" id="KW-0479">Metal-binding</keyword>
<dbReference type="EC" id="3.1.3.5" evidence="4"/>
<dbReference type="PANTHER" id="PTHR30457">
    <property type="entry name" value="5'-NUCLEOTIDASE SURE"/>
    <property type="match status" value="1"/>
</dbReference>
<evidence type="ECO:0000313" key="7">
    <source>
        <dbReference type="Proteomes" id="UP000011592"/>
    </source>
</evidence>
<organism evidence="6 7">
    <name type="scientific">Natrinema gari JCM 14663</name>
    <dbReference type="NCBI Taxonomy" id="1230459"/>
    <lineage>
        <taxon>Archaea</taxon>
        <taxon>Methanobacteriati</taxon>
        <taxon>Methanobacteriota</taxon>
        <taxon>Stenosarchaea group</taxon>
        <taxon>Halobacteria</taxon>
        <taxon>Halobacteriales</taxon>
        <taxon>Natrialbaceae</taxon>
        <taxon>Natrinema</taxon>
    </lineage>
</organism>
<dbReference type="GO" id="GO:0008253">
    <property type="term" value="F:5'-nucleotidase activity"/>
    <property type="evidence" value="ECO:0007669"/>
    <property type="project" value="UniProtKB-UniRule"/>
</dbReference>
<dbReference type="Pfam" id="PF01975">
    <property type="entry name" value="SurE"/>
    <property type="match status" value="1"/>
</dbReference>
<comment type="similarity">
    <text evidence="1 4">Belongs to the SurE nucleotidase family.</text>
</comment>
<dbReference type="InterPro" id="IPR036523">
    <property type="entry name" value="SurE-like_sf"/>
</dbReference>
<dbReference type="Gene3D" id="3.40.1210.10">
    <property type="entry name" value="Survival protein SurE-like phosphatase/nucleotidase"/>
    <property type="match status" value="1"/>
</dbReference>
<dbReference type="SUPFAM" id="SSF64167">
    <property type="entry name" value="SurE-like"/>
    <property type="match status" value="1"/>
</dbReference>
<dbReference type="GO" id="GO:0046872">
    <property type="term" value="F:metal ion binding"/>
    <property type="evidence" value="ECO:0007669"/>
    <property type="project" value="UniProtKB-UniRule"/>
</dbReference>
<comment type="caution">
    <text evidence="6">The sequence shown here is derived from an EMBL/GenBank/DDBJ whole genome shotgun (WGS) entry which is preliminary data.</text>
</comment>
<reference evidence="6 7" key="1">
    <citation type="journal article" date="2014" name="PLoS Genet.">
        <title>Phylogenetically driven sequencing of extremely halophilic archaea reveals strategies for static and dynamic osmo-response.</title>
        <authorList>
            <person name="Becker E.A."/>
            <person name="Seitzer P.M."/>
            <person name="Tritt A."/>
            <person name="Larsen D."/>
            <person name="Krusor M."/>
            <person name="Yao A.I."/>
            <person name="Wu D."/>
            <person name="Madern D."/>
            <person name="Eisen J.A."/>
            <person name="Darling A.E."/>
            <person name="Facciotti M.T."/>
        </authorList>
    </citation>
    <scope>NUCLEOTIDE SEQUENCE [LARGE SCALE GENOMIC DNA]</scope>
    <source>
        <strain evidence="6 7">JCM 14663</strain>
    </source>
</reference>
<dbReference type="PANTHER" id="PTHR30457:SF0">
    <property type="entry name" value="PHOSPHATASE, PUTATIVE (AFU_ORTHOLOGUE AFUA_4G01070)-RELATED"/>
    <property type="match status" value="1"/>
</dbReference>
<dbReference type="InterPro" id="IPR002828">
    <property type="entry name" value="SurE-like_Pase/nucleotidase"/>
</dbReference>
<keyword evidence="3 4" id="KW-0378">Hydrolase</keyword>
<dbReference type="AlphaFoldDB" id="L9YVY0"/>
<accession>L9YVY0</accession>
<protein>
    <recommendedName>
        <fullName evidence="4">5'-nucleotidase SurE</fullName>
        <ecNumber evidence="4">3.1.3.5</ecNumber>
    </recommendedName>
    <alternativeName>
        <fullName evidence="4">Nucleoside 5'-monophosphate phosphohydrolase</fullName>
    </alternativeName>
</protein>
<evidence type="ECO:0000256" key="3">
    <source>
        <dbReference type="ARBA" id="ARBA00022801"/>
    </source>
</evidence>
<evidence type="ECO:0000256" key="2">
    <source>
        <dbReference type="ARBA" id="ARBA00022723"/>
    </source>
</evidence>
<evidence type="ECO:0000259" key="5">
    <source>
        <dbReference type="Pfam" id="PF01975"/>
    </source>
</evidence>
<comment type="subcellular location">
    <subcellularLocation>
        <location evidence="4">Cytoplasm</location>
    </subcellularLocation>
</comment>
<evidence type="ECO:0000313" key="6">
    <source>
        <dbReference type="EMBL" id="ELY77632.1"/>
    </source>
</evidence>
<dbReference type="PATRIC" id="fig|1230459.4.peg.3200"/>
<feature type="binding site" evidence="4">
    <location>
        <position position="13"/>
    </location>
    <ligand>
        <name>a divalent metal cation</name>
        <dbReference type="ChEBI" id="CHEBI:60240"/>
    </ligand>
</feature>
<sequence length="273" mass="29155">MSDDCEILLTNDDGIDSTGIRALYDALSEHANVTVVAPADDRSACGRSLSHEVEVDERGLGYAVHGTPADCVVAGLAELGPYPDLVVAGCNKGANLGEYVLGRSGTISAAVEAAFFDVPAIATSLYVPVDDTPFREVDVTAEEYAEAARVTSYFAENALEAGVFDHAAYLNINVPLPDGDPAPIEITRPSKRYEMDAERDGAHVQLHDRVWDDMDPDSLPDPDGTDRRAVVEGRISVSPLTAPHTTNHHEALDALADAYHDAVGPTDDGEQWL</sequence>
<dbReference type="EMBL" id="AOIJ01000061">
    <property type="protein sequence ID" value="ELY77632.1"/>
    <property type="molecule type" value="Genomic_DNA"/>
</dbReference>
<comment type="function">
    <text evidence="4">Nucleotidase that shows phosphatase activity on nucleoside 5'-monophosphates.</text>
</comment>
<dbReference type="InterPro" id="IPR030048">
    <property type="entry name" value="SurE"/>
</dbReference>
<dbReference type="HAMAP" id="MF_00060">
    <property type="entry name" value="SurE"/>
    <property type="match status" value="1"/>
</dbReference>